<dbReference type="EMBL" id="CM047908">
    <property type="protein sequence ID" value="KAJ0082042.1"/>
    <property type="molecule type" value="Genomic_DNA"/>
</dbReference>
<organism evidence="1 2">
    <name type="scientific">Pistacia atlantica</name>
    <dbReference type="NCBI Taxonomy" id="434234"/>
    <lineage>
        <taxon>Eukaryota</taxon>
        <taxon>Viridiplantae</taxon>
        <taxon>Streptophyta</taxon>
        <taxon>Embryophyta</taxon>
        <taxon>Tracheophyta</taxon>
        <taxon>Spermatophyta</taxon>
        <taxon>Magnoliopsida</taxon>
        <taxon>eudicotyledons</taxon>
        <taxon>Gunneridae</taxon>
        <taxon>Pentapetalae</taxon>
        <taxon>rosids</taxon>
        <taxon>malvids</taxon>
        <taxon>Sapindales</taxon>
        <taxon>Anacardiaceae</taxon>
        <taxon>Pistacia</taxon>
    </lineage>
</organism>
<evidence type="ECO:0000313" key="1">
    <source>
        <dbReference type="EMBL" id="KAJ0082042.1"/>
    </source>
</evidence>
<dbReference type="Proteomes" id="UP001164250">
    <property type="component" value="Chromosome 12"/>
</dbReference>
<reference evidence="2" key="1">
    <citation type="journal article" date="2023" name="G3 (Bethesda)">
        <title>Genome assembly and association tests identify interacting loci associated with vigor, precocity, and sex in interspecific pistachio rootstocks.</title>
        <authorList>
            <person name="Palmer W."/>
            <person name="Jacygrad E."/>
            <person name="Sagayaradj S."/>
            <person name="Cavanaugh K."/>
            <person name="Han R."/>
            <person name="Bertier L."/>
            <person name="Beede B."/>
            <person name="Kafkas S."/>
            <person name="Golino D."/>
            <person name="Preece J."/>
            <person name="Michelmore R."/>
        </authorList>
    </citation>
    <scope>NUCLEOTIDE SEQUENCE [LARGE SCALE GENOMIC DNA]</scope>
</reference>
<accession>A0ACC1A6X5</accession>
<keyword evidence="2" id="KW-1185">Reference proteome</keyword>
<name>A0ACC1A6X5_9ROSI</name>
<evidence type="ECO:0000313" key="2">
    <source>
        <dbReference type="Proteomes" id="UP001164250"/>
    </source>
</evidence>
<comment type="caution">
    <text evidence="1">The sequence shown here is derived from an EMBL/GenBank/DDBJ whole genome shotgun (WGS) entry which is preliminary data.</text>
</comment>
<proteinExistence type="predicted"/>
<protein>
    <submittedName>
        <fullName evidence="1">Uncharacterized protein</fullName>
    </submittedName>
</protein>
<gene>
    <name evidence="1" type="ORF">Patl1_11643</name>
</gene>
<sequence length="22" mass="2557">MITRLKLKKIDGRTPLRVESMA</sequence>